<evidence type="ECO:0000313" key="4">
    <source>
        <dbReference type="Proteomes" id="UP000503820"/>
    </source>
</evidence>
<evidence type="ECO:0000256" key="1">
    <source>
        <dbReference type="SAM" id="Phobius"/>
    </source>
</evidence>
<dbReference type="GO" id="GO:0016757">
    <property type="term" value="F:glycosyltransferase activity"/>
    <property type="evidence" value="ECO:0007669"/>
    <property type="project" value="UniProtKB-ARBA"/>
</dbReference>
<feature type="domain" description="Glycosyltransferase subfamily 4-like N-terminal" evidence="2">
    <location>
        <begin position="29"/>
        <end position="181"/>
    </location>
</feature>
<dbReference type="Pfam" id="PF13692">
    <property type="entry name" value="Glyco_trans_1_4"/>
    <property type="match status" value="1"/>
</dbReference>
<keyword evidence="1" id="KW-1133">Transmembrane helix</keyword>
<reference evidence="3 4" key="1">
    <citation type="submission" date="2020-05" db="EMBL/GenBank/DDBJ databases">
        <title>Draft genome sequence of Desulfovibrio psychrotolerans JS1T.</title>
        <authorList>
            <person name="Ueno A."/>
            <person name="Tamazawa S."/>
            <person name="Tamamura S."/>
            <person name="Murakami T."/>
            <person name="Kiyama T."/>
            <person name="Inomata H."/>
            <person name="Amano Y."/>
            <person name="Miyakawa K."/>
            <person name="Tamaki H."/>
            <person name="Naganuma T."/>
            <person name="Kaneko K."/>
        </authorList>
    </citation>
    <scope>NUCLEOTIDE SEQUENCE [LARGE SCALE GENOMIC DNA]</scope>
    <source>
        <strain evidence="3 4">JS1</strain>
    </source>
</reference>
<name>A0A7J0BUW1_9BACT</name>
<keyword evidence="1" id="KW-0812">Transmembrane</keyword>
<dbReference type="PANTHER" id="PTHR12526:SF638">
    <property type="entry name" value="SPORE COAT PROTEIN SA"/>
    <property type="match status" value="1"/>
</dbReference>
<proteinExistence type="predicted"/>
<evidence type="ECO:0000259" key="2">
    <source>
        <dbReference type="Pfam" id="PF13579"/>
    </source>
</evidence>
<protein>
    <submittedName>
        <fullName evidence="3">Glycosyl transferase</fullName>
    </submittedName>
</protein>
<dbReference type="AlphaFoldDB" id="A0A7J0BUW1"/>
<sequence>MGGTGRTEAMRILVLGSYAPSLVNFRGPLLRAMVAEGHTVIAAAPDPDAHTVQTLRAMGVETVSVPLSRKGLNPLRDLAALAGLVRAVRRIGPDVMLSYTIKPVIYGSLAARIAGVRRIYAMVEGLGYAFNGTGMRRTLLAVVAGVLYAAGLSVCRSVFFLNEDNRRFFRSWRIISPARRTCLLNGTGIDLAHYASAPLPPDHAQAPVFLCIARLLREKGVAEFAQAARLVRERHPQAVFRLVGPFESGVDSVSAEEVQAWKAWMDIPGSMADVRPAIAGCAAYVLPSYHEGVPRTTLEAMSMGRAVVTTDAAGCRETLRNVAGKPDTVPNTEPDTALNTAPNTAPGVQPDTVSVRTGDNGFMVPVRNVPALAEAMLRFIRQPELMERMGRESRRYAEERFDVHKVNAAILHEMDLLKP</sequence>
<dbReference type="Proteomes" id="UP000503820">
    <property type="component" value="Unassembled WGS sequence"/>
</dbReference>
<dbReference type="EMBL" id="BLVP01000008">
    <property type="protein sequence ID" value="GFM36965.1"/>
    <property type="molecule type" value="Genomic_DNA"/>
</dbReference>
<dbReference type="PANTHER" id="PTHR12526">
    <property type="entry name" value="GLYCOSYLTRANSFERASE"/>
    <property type="match status" value="1"/>
</dbReference>
<keyword evidence="1" id="KW-0472">Membrane</keyword>
<accession>A0A7J0BUW1</accession>
<keyword evidence="3" id="KW-0808">Transferase</keyword>
<feature type="transmembrane region" description="Helical" evidence="1">
    <location>
        <begin position="139"/>
        <end position="161"/>
    </location>
</feature>
<dbReference type="CDD" id="cd03808">
    <property type="entry name" value="GT4_CapM-like"/>
    <property type="match status" value="1"/>
</dbReference>
<dbReference type="SUPFAM" id="SSF53756">
    <property type="entry name" value="UDP-Glycosyltransferase/glycogen phosphorylase"/>
    <property type="match status" value="1"/>
</dbReference>
<gene>
    <name evidence="3" type="ORF">DSM19430T_16490</name>
</gene>
<keyword evidence="4" id="KW-1185">Reference proteome</keyword>
<dbReference type="Pfam" id="PF13579">
    <property type="entry name" value="Glyco_trans_4_4"/>
    <property type="match status" value="1"/>
</dbReference>
<organism evidence="3 4">
    <name type="scientific">Desulfovibrio psychrotolerans</name>
    <dbReference type="NCBI Taxonomy" id="415242"/>
    <lineage>
        <taxon>Bacteria</taxon>
        <taxon>Pseudomonadati</taxon>
        <taxon>Thermodesulfobacteriota</taxon>
        <taxon>Desulfovibrionia</taxon>
        <taxon>Desulfovibrionales</taxon>
        <taxon>Desulfovibrionaceae</taxon>
        <taxon>Desulfovibrio</taxon>
    </lineage>
</organism>
<evidence type="ECO:0000313" key="3">
    <source>
        <dbReference type="EMBL" id="GFM36965.1"/>
    </source>
</evidence>
<comment type="caution">
    <text evidence="3">The sequence shown here is derived from an EMBL/GenBank/DDBJ whole genome shotgun (WGS) entry which is preliminary data.</text>
</comment>
<dbReference type="Gene3D" id="3.40.50.2000">
    <property type="entry name" value="Glycogen Phosphorylase B"/>
    <property type="match status" value="2"/>
</dbReference>
<dbReference type="InterPro" id="IPR028098">
    <property type="entry name" value="Glyco_trans_4-like_N"/>
</dbReference>